<dbReference type="GO" id="GO:0006364">
    <property type="term" value="P:rRNA processing"/>
    <property type="evidence" value="ECO:0007669"/>
    <property type="project" value="UniProtKB-KW"/>
</dbReference>
<dbReference type="Proteomes" id="UP000321440">
    <property type="component" value="Unassembled WGS sequence"/>
</dbReference>
<dbReference type="AlphaFoldDB" id="A0A511W798"/>
<dbReference type="Pfam" id="PF05175">
    <property type="entry name" value="MTS"/>
    <property type="match status" value="1"/>
</dbReference>
<dbReference type="GO" id="GO:0003676">
    <property type="term" value="F:nucleic acid binding"/>
    <property type="evidence" value="ECO:0007669"/>
    <property type="project" value="InterPro"/>
</dbReference>
<evidence type="ECO:0000313" key="6">
    <source>
        <dbReference type="EMBL" id="GEN46897.1"/>
    </source>
</evidence>
<accession>A0A511W798</accession>
<dbReference type="InterPro" id="IPR029063">
    <property type="entry name" value="SAM-dependent_MTases_sf"/>
</dbReference>
<comment type="caution">
    <text evidence="6">The sequence shown here is derived from an EMBL/GenBank/DDBJ whole genome shotgun (WGS) entry which is preliminary data.</text>
</comment>
<dbReference type="PROSITE" id="PS00092">
    <property type="entry name" value="N6_MTASE"/>
    <property type="match status" value="1"/>
</dbReference>
<dbReference type="InterPro" id="IPR007848">
    <property type="entry name" value="Small_mtfrase_dom"/>
</dbReference>
<dbReference type="InterPro" id="IPR002052">
    <property type="entry name" value="DNA_methylase_N6_adenine_CS"/>
</dbReference>
<dbReference type="EMBL" id="BJYA01000020">
    <property type="protein sequence ID" value="GEN46897.1"/>
    <property type="molecule type" value="Genomic_DNA"/>
</dbReference>
<dbReference type="SUPFAM" id="SSF53335">
    <property type="entry name" value="S-adenosyl-L-methionine-dependent methyltransferases"/>
    <property type="match status" value="1"/>
</dbReference>
<dbReference type="OrthoDB" id="9764961at2"/>
<sequence length="201" mass="22638">MSDHYYTNNPQKESNPFHFQTTINSYNLNFQTDDGVFSKKQIDYGTRVLLEHFDPPEIDGDLLDVGCGYGPIGIVLAKRFENRKVVMVDINERAVHLSNQNIAMNKVKNAFAYVSDGFSGVKQEGLASIVTNPPFRAGKDVVINMIEGSRVKLQKGGDFWLVAQKKQGAPSLKKKMEEVFGNAEVIKRDKGYYVLRSKKID</sequence>
<dbReference type="CDD" id="cd02440">
    <property type="entry name" value="AdoMet_MTases"/>
    <property type="match status" value="1"/>
</dbReference>
<protein>
    <submittedName>
        <fullName evidence="6">Methyltransferase</fullName>
    </submittedName>
</protein>
<dbReference type="InterPro" id="IPR046977">
    <property type="entry name" value="RsmC/RlmG"/>
</dbReference>
<dbReference type="PANTHER" id="PTHR47816">
    <property type="entry name" value="RIBOSOMAL RNA SMALL SUBUNIT METHYLTRANSFERASE C"/>
    <property type="match status" value="1"/>
</dbReference>
<keyword evidence="7" id="KW-1185">Reference proteome</keyword>
<reference evidence="6 7" key="1">
    <citation type="submission" date="2019-07" db="EMBL/GenBank/DDBJ databases">
        <title>Whole genome shotgun sequence of Alkalibacillus haloalkaliphilus NBRC 103110.</title>
        <authorList>
            <person name="Hosoyama A."/>
            <person name="Uohara A."/>
            <person name="Ohji S."/>
            <person name="Ichikawa N."/>
        </authorList>
    </citation>
    <scope>NUCLEOTIDE SEQUENCE [LARGE SCALE GENOMIC DNA]</scope>
    <source>
        <strain evidence="6 7">NBRC 103110</strain>
    </source>
</reference>
<keyword evidence="2" id="KW-0698">rRNA processing</keyword>
<dbReference type="GO" id="GO:0008757">
    <property type="term" value="F:S-adenosylmethionine-dependent methyltransferase activity"/>
    <property type="evidence" value="ECO:0007669"/>
    <property type="project" value="InterPro"/>
</dbReference>
<evidence type="ECO:0000256" key="4">
    <source>
        <dbReference type="ARBA" id="ARBA00022679"/>
    </source>
</evidence>
<dbReference type="GO" id="GO:0032259">
    <property type="term" value="P:methylation"/>
    <property type="evidence" value="ECO:0007669"/>
    <property type="project" value="UniProtKB-KW"/>
</dbReference>
<keyword evidence="4 6" id="KW-0808">Transferase</keyword>
<keyword evidence="3 6" id="KW-0489">Methyltransferase</keyword>
<evidence type="ECO:0000313" key="7">
    <source>
        <dbReference type="Proteomes" id="UP000321440"/>
    </source>
</evidence>
<name>A0A511W798_9BACI</name>
<evidence type="ECO:0000259" key="5">
    <source>
        <dbReference type="Pfam" id="PF05175"/>
    </source>
</evidence>
<feature type="domain" description="Methyltransferase small" evidence="5">
    <location>
        <begin position="28"/>
        <end position="196"/>
    </location>
</feature>
<dbReference type="Gene3D" id="3.40.50.150">
    <property type="entry name" value="Vaccinia Virus protein VP39"/>
    <property type="match status" value="1"/>
</dbReference>
<evidence type="ECO:0000256" key="2">
    <source>
        <dbReference type="ARBA" id="ARBA00022552"/>
    </source>
</evidence>
<evidence type="ECO:0000256" key="1">
    <source>
        <dbReference type="ARBA" id="ARBA00022490"/>
    </source>
</evidence>
<evidence type="ECO:0000256" key="3">
    <source>
        <dbReference type="ARBA" id="ARBA00022603"/>
    </source>
</evidence>
<dbReference type="GO" id="GO:0008170">
    <property type="term" value="F:N-methyltransferase activity"/>
    <property type="evidence" value="ECO:0007669"/>
    <property type="project" value="UniProtKB-ARBA"/>
</dbReference>
<organism evidence="6 7">
    <name type="scientific">Alkalibacillus haloalkaliphilus</name>
    <dbReference type="NCBI Taxonomy" id="94136"/>
    <lineage>
        <taxon>Bacteria</taxon>
        <taxon>Bacillati</taxon>
        <taxon>Bacillota</taxon>
        <taxon>Bacilli</taxon>
        <taxon>Bacillales</taxon>
        <taxon>Bacillaceae</taxon>
        <taxon>Alkalibacillus</taxon>
    </lineage>
</organism>
<proteinExistence type="predicted"/>
<gene>
    <name evidence="6" type="ORF">AHA02nite_26730</name>
</gene>
<dbReference type="RefSeq" id="WP_146818127.1">
    <property type="nucleotide sequence ID" value="NZ_BJYA01000020.1"/>
</dbReference>
<keyword evidence="1" id="KW-0963">Cytoplasm</keyword>
<dbReference type="PANTHER" id="PTHR47816:SF4">
    <property type="entry name" value="RIBOSOMAL RNA SMALL SUBUNIT METHYLTRANSFERASE C"/>
    <property type="match status" value="1"/>
</dbReference>